<dbReference type="GO" id="GO:0036444">
    <property type="term" value="P:calcium import into the mitochondrion"/>
    <property type="evidence" value="ECO:0007669"/>
    <property type="project" value="UniProtKB-ARBA"/>
</dbReference>
<feature type="domain" description="EF-hand" evidence="9">
    <location>
        <begin position="365"/>
        <end position="400"/>
    </location>
</feature>
<dbReference type="InterPro" id="IPR018247">
    <property type="entry name" value="EF_Hand_1_Ca_BS"/>
</dbReference>
<evidence type="ECO:0000256" key="8">
    <source>
        <dbReference type="ARBA" id="ARBA00023136"/>
    </source>
</evidence>
<dbReference type="PANTHER" id="PTHR12294:SF13">
    <property type="entry name" value="MITOCHONDRIAL CALCIUM UPTAKE 3, ISOFORM D"/>
    <property type="match status" value="1"/>
</dbReference>
<dbReference type="Pfam" id="PF13499">
    <property type="entry name" value="EF-hand_7"/>
    <property type="match status" value="1"/>
</dbReference>
<dbReference type="InterPro" id="IPR011992">
    <property type="entry name" value="EF-hand-dom_pair"/>
</dbReference>
<evidence type="ECO:0000256" key="6">
    <source>
        <dbReference type="ARBA" id="ARBA00022946"/>
    </source>
</evidence>
<evidence type="ECO:0000256" key="5">
    <source>
        <dbReference type="ARBA" id="ARBA00022837"/>
    </source>
</evidence>
<reference evidence="11" key="1">
    <citation type="submission" date="2025-08" db="UniProtKB">
        <authorList>
            <consortium name="RefSeq"/>
        </authorList>
    </citation>
    <scope>IDENTIFICATION</scope>
    <source>
        <tissue evidence="11">Whole sample</tissue>
    </source>
</reference>
<dbReference type="SMART" id="SM00054">
    <property type="entry name" value="EFh"/>
    <property type="match status" value="2"/>
</dbReference>
<keyword evidence="4" id="KW-0999">Mitochondrion inner membrane</keyword>
<keyword evidence="10" id="KW-1185">Reference proteome</keyword>
<dbReference type="GO" id="GO:0051560">
    <property type="term" value="P:mitochondrial calcium ion homeostasis"/>
    <property type="evidence" value="ECO:0007669"/>
    <property type="project" value="TreeGrafter"/>
</dbReference>
<keyword evidence="8" id="KW-0472">Membrane</keyword>
<accession>A0A8B8DFA5</accession>
<dbReference type="GO" id="GO:1990246">
    <property type="term" value="C:uniplex complex"/>
    <property type="evidence" value="ECO:0007669"/>
    <property type="project" value="TreeGrafter"/>
</dbReference>
<dbReference type="GO" id="GO:0005758">
    <property type="term" value="C:mitochondrial intermembrane space"/>
    <property type="evidence" value="ECO:0007669"/>
    <property type="project" value="UniProtKB-SubCell"/>
</dbReference>
<dbReference type="InterPro" id="IPR039800">
    <property type="entry name" value="MICU1/2/3"/>
</dbReference>
<evidence type="ECO:0000256" key="1">
    <source>
        <dbReference type="ARBA" id="ARBA00004273"/>
    </source>
</evidence>
<evidence type="ECO:0000256" key="4">
    <source>
        <dbReference type="ARBA" id="ARBA00022792"/>
    </source>
</evidence>
<keyword evidence="5" id="KW-0106">Calcium</keyword>
<dbReference type="PANTHER" id="PTHR12294">
    <property type="entry name" value="EF HAND DOMAIN FAMILY A1,A2-RELATED"/>
    <property type="match status" value="1"/>
</dbReference>
<dbReference type="GO" id="GO:0005509">
    <property type="term" value="F:calcium ion binding"/>
    <property type="evidence" value="ECO:0007669"/>
    <property type="project" value="InterPro"/>
</dbReference>
<evidence type="ECO:0000259" key="9">
    <source>
        <dbReference type="PROSITE" id="PS50222"/>
    </source>
</evidence>
<dbReference type="PROSITE" id="PS50222">
    <property type="entry name" value="EF_HAND_2"/>
    <property type="match status" value="2"/>
</dbReference>
<gene>
    <name evidence="11" type="primary">LOC111126203</name>
</gene>
<keyword evidence="6" id="KW-0809">Transit peptide</keyword>
<sequence length="431" mass="50022">MAAISCRRTFLLYCKRNFEQKRTFSNRSILTRCLKNNKVAVAGFSTACFLSLSAYYAKRSGILQVLHASGEEDSAKSKTTPTYREMRFLQFASVEYKGVIYMTPQDFLESVTEEMPRPRIGRASLTEGEVGSWLKRTPNRRYGSTKLFRNLHEKGLISYTEYLFLLCVLTKSNSGFRIAFNMFDTDGNQIVDKKEFLVLETFFTLPPQERKFVPREQKKLQALLDSVEPVQDTTLLVHFFGSKGRDVLKYEDFHRFMENLQSEVIELEFLEFSKGLATISEEDFARILLRYTMLDRSNIEECITRVRSRTPSEKGISFDDFRKFCQFLNTLDDFTIAMKMYTYADQAVSKEDFQRAVFVCTGSNLSSHLVDTVFNIFDADGDGHLSYVEFISIMKDRLHRGSRHMASHLMHTQDKWSAFKSCVKNEMRTYS</sequence>
<keyword evidence="3" id="KW-0677">Repeat</keyword>
<evidence type="ECO:0000256" key="7">
    <source>
        <dbReference type="ARBA" id="ARBA00023128"/>
    </source>
</evidence>
<protein>
    <submittedName>
        <fullName evidence="11">Calcium uptake protein 3, mitochondrial-like isoform X3</fullName>
    </submittedName>
</protein>
<name>A0A8B8DFA5_CRAVI</name>
<dbReference type="AlphaFoldDB" id="A0A8B8DFA5"/>
<feature type="domain" description="EF-hand" evidence="9">
    <location>
        <begin position="171"/>
        <end position="206"/>
    </location>
</feature>
<proteinExistence type="predicted"/>
<dbReference type="Gene3D" id="1.10.238.10">
    <property type="entry name" value="EF-hand"/>
    <property type="match status" value="2"/>
</dbReference>
<evidence type="ECO:0000256" key="2">
    <source>
        <dbReference type="ARBA" id="ARBA00004569"/>
    </source>
</evidence>
<evidence type="ECO:0000256" key="3">
    <source>
        <dbReference type="ARBA" id="ARBA00022737"/>
    </source>
</evidence>
<comment type="subcellular location">
    <subcellularLocation>
        <location evidence="1">Mitochondrion inner membrane</location>
    </subcellularLocation>
    <subcellularLocation>
        <location evidence="2">Mitochondrion intermembrane space</location>
    </subcellularLocation>
</comment>
<organism evidence="10 11">
    <name type="scientific">Crassostrea virginica</name>
    <name type="common">Eastern oyster</name>
    <dbReference type="NCBI Taxonomy" id="6565"/>
    <lineage>
        <taxon>Eukaryota</taxon>
        <taxon>Metazoa</taxon>
        <taxon>Spiralia</taxon>
        <taxon>Lophotrochozoa</taxon>
        <taxon>Mollusca</taxon>
        <taxon>Bivalvia</taxon>
        <taxon>Autobranchia</taxon>
        <taxon>Pteriomorphia</taxon>
        <taxon>Ostreida</taxon>
        <taxon>Ostreoidea</taxon>
        <taxon>Ostreidae</taxon>
        <taxon>Crassostrea</taxon>
    </lineage>
</organism>
<dbReference type="OrthoDB" id="5859791at2759"/>
<dbReference type="RefSeq" id="XP_022326380.1">
    <property type="nucleotide sequence ID" value="XM_022470672.1"/>
</dbReference>
<dbReference type="Proteomes" id="UP000694844">
    <property type="component" value="Chromosome 3"/>
</dbReference>
<dbReference type="SUPFAM" id="SSF47473">
    <property type="entry name" value="EF-hand"/>
    <property type="match status" value="2"/>
</dbReference>
<dbReference type="InterPro" id="IPR002048">
    <property type="entry name" value="EF_hand_dom"/>
</dbReference>
<evidence type="ECO:0000313" key="10">
    <source>
        <dbReference type="Proteomes" id="UP000694844"/>
    </source>
</evidence>
<keyword evidence="7" id="KW-0496">Mitochondrion</keyword>
<dbReference type="PROSITE" id="PS00018">
    <property type="entry name" value="EF_HAND_1"/>
    <property type="match status" value="2"/>
</dbReference>
<dbReference type="GeneID" id="111126203"/>
<evidence type="ECO:0000313" key="11">
    <source>
        <dbReference type="RefSeq" id="XP_022326380.1"/>
    </source>
</evidence>